<feature type="compositionally biased region" description="Basic and acidic residues" evidence="1">
    <location>
        <begin position="317"/>
        <end position="326"/>
    </location>
</feature>
<dbReference type="EMBL" id="BMEM01000001">
    <property type="protein sequence ID" value="GGF36761.1"/>
    <property type="molecule type" value="Genomic_DNA"/>
</dbReference>
<evidence type="ECO:0000313" key="2">
    <source>
        <dbReference type="EMBL" id="GGF36761.1"/>
    </source>
</evidence>
<comment type="caution">
    <text evidence="2">The sequence shown here is derived from an EMBL/GenBank/DDBJ whole genome shotgun (WGS) entry which is preliminary data.</text>
</comment>
<feature type="region of interest" description="Disordered" evidence="1">
    <location>
        <begin position="1"/>
        <end position="21"/>
    </location>
</feature>
<feature type="compositionally biased region" description="Basic and acidic residues" evidence="1">
    <location>
        <begin position="685"/>
        <end position="697"/>
    </location>
</feature>
<feature type="region of interest" description="Disordered" evidence="1">
    <location>
        <begin position="668"/>
        <end position="703"/>
    </location>
</feature>
<reference evidence="2" key="2">
    <citation type="submission" date="2020-09" db="EMBL/GenBank/DDBJ databases">
        <authorList>
            <person name="Sun Q."/>
            <person name="Zhou Y."/>
        </authorList>
    </citation>
    <scope>NUCLEOTIDE SEQUENCE</scope>
    <source>
        <strain evidence="2">CGMCC 1.12160</strain>
    </source>
</reference>
<gene>
    <name evidence="2" type="ORF">GCM10011366_00490</name>
</gene>
<dbReference type="AlphaFoldDB" id="A0A917BCL9"/>
<proteinExistence type="predicted"/>
<protein>
    <recommendedName>
        <fullName evidence="4">HNH endonuclease</fullName>
    </recommendedName>
</protein>
<organism evidence="2 3">
    <name type="scientific">Ornithinimicrobium tianjinense</name>
    <dbReference type="NCBI Taxonomy" id="1195761"/>
    <lineage>
        <taxon>Bacteria</taxon>
        <taxon>Bacillati</taxon>
        <taxon>Actinomycetota</taxon>
        <taxon>Actinomycetes</taxon>
        <taxon>Micrococcales</taxon>
        <taxon>Ornithinimicrobiaceae</taxon>
        <taxon>Ornithinimicrobium</taxon>
    </lineage>
</organism>
<feature type="compositionally biased region" description="Gly residues" evidence="1">
    <location>
        <begin position="347"/>
        <end position="359"/>
    </location>
</feature>
<reference evidence="2" key="1">
    <citation type="journal article" date="2014" name="Int. J. Syst. Evol. Microbiol.">
        <title>Complete genome sequence of Corynebacterium casei LMG S-19264T (=DSM 44701T), isolated from a smear-ripened cheese.</title>
        <authorList>
            <consortium name="US DOE Joint Genome Institute (JGI-PGF)"/>
            <person name="Walter F."/>
            <person name="Albersmeier A."/>
            <person name="Kalinowski J."/>
            <person name="Ruckert C."/>
        </authorList>
    </citation>
    <scope>NUCLEOTIDE SEQUENCE</scope>
    <source>
        <strain evidence="2">CGMCC 1.12160</strain>
    </source>
</reference>
<dbReference type="Proteomes" id="UP000605670">
    <property type="component" value="Unassembled WGS sequence"/>
</dbReference>
<name>A0A917BCL9_9MICO</name>
<feature type="compositionally biased region" description="Gly residues" evidence="1">
    <location>
        <begin position="328"/>
        <end position="339"/>
    </location>
</feature>
<keyword evidence="3" id="KW-1185">Reference proteome</keyword>
<evidence type="ECO:0000256" key="1">
    <source>
        <dbReference type="SAM" id="MobiDB-lite"/>
    </source>
</evidence>
<accession>A0A917BCL9</accession>
<sequence>MNNVTSTGEQGARAGEPDGWAGETDVDETVLALRSIAASRAVADAELIAASRALLARVQERVLAQRDLVGIELTKTQQATVASAARSLAAAELELAAGFGVGEARTLIKAASAPGDLARLVEDALRRGESSWPLVRAFHEATAGLGPAQRLLVAQSLFGPDPALAAADRLDPDGDLHGRPWGYQAFSAALESEVTAARAADPEDERNRRARAYERRRVSVRVHDDGTATLRVTGPSASIVAGGQRLDRAARTLRRQGDPRTLDQLRADTAQTLLMYGTVPLPGTGADADTDTDTATGGTSTPHTTTSADTPTTGDATDAHGDEEQGVKGSGREGSGGECGGDDGGGDDGSGGDGSGGDGSESQGDERDQDALFDDALAPDDIQHMLRVLNALPTVTLQVVVPYAALAGGFAVCVRCGHTSELGDHPPDGPPPDGPRADGPPPDGPPPDGRPAARSRLRGRVAQVLGPNPFFITDHHARELALFPGTTLHRLVTDPLDGRLVERSIATYRPDTDMRRQVIAADQLSRAPGPRTGAHAGELDHVTPYGWAGGSTSELNLALLAKRPHRFKTEGLWHLSLDTRRDLTVTTLLGQVVTTRTHDYRTYLHGPARGGGAAAGPAAREARRDRAGQLIHAALADHPANRYRARTGQTCVDLDPPASGRAHPTLVDLLGLDEKDDVSTGEGPVRTKDRSDAHEPTGTDDVA</sequence>
<evidence type="ECO:0000313" key="3">
    <source>
        <dbReference type="Proteomes" id="UP000605670"/>
    </source>
</evidence>
<feature type="compositionally biased region" description="Low complexity" evidence="1">
    <location>
        <begin position="283"/>
        <end position="316"/>
    </location>
</feature>
<feature type="compositionally biased region" description="Pro residues" evidence="1">
    <location>
        <begin position="428"/>
        <end position="449"/>
    </location>
</feature>
<feature type="region of interest" description="Disordered" evidence="1">
    <location>
        <begin position="422"/>
        <end position="453"/>
    </location>
</feature>
<feature type="region of interest" description="Disordered" evidence="1">
    <location>
        <begin position="277"/>
        <end position="367"/>
    </location>
</feature>
<evidence type="ECO:0008006" key="4">
    <source>
        <dbReference type="Google" id="ProtNLM"/>
    </source>
</evidence>